<feature type="region of interest" description="Disordered" evidence="1">
    <location>
        <begin position="278"/>
        <end position="325"/>
    </location>
</feature>
<dbReference type="AlphaFoldDB" id="A0A9D4VKN9"/>
<feature type="compositionally biased region" description="Polar residues" evidence="1">
    <location>
        <begin position="45"/>
        <end position="63"/>
    </location>
</feature>
<dbReference type="EMBL" id="JAMSHJ010000007">
    <property type="protein sequence ID" value="KAI5385530.1"/>
    <property type="molecule type" value="Genomic_DNA"/>
</dbReference>
<evidence type="ECO:0000313" key="3">
    <source>
        <dbReference type="Proteomes" id="UP001058974"/>
    </source>
</evidence>
<gene>
    <name evidence="2" type="ORF">KIW84_072217</name>
</gene>
<reference evidence="2 3" key="1">
    <citation type="journal article" date="2022" name="Nat. Genet.">
        <title>Improved pea reference genome and pan-genome highlight genomic features and evolutionary characteristics.</title>
        <authorList>
            <person name="Yang T."/>
            <person name="Liu R."/>
            <person name="Luo Y."/>
            <person name="Hu S."/>
            <person name="Wang D."/>
            <person name="Wang C."/>
            <person name="Pandey M.K."/>
            <person name="Ge S."/>
            <person name="Xu Q."/>
            <person name="Li N."/>
            <person name="Li G."/>
            <person name="Huang Y."/>
            <person name="Saxena R.K."/>
            <person name="Ji Y."/>
            <person name="Li M."/>
            <person name="Yan X."/>
            <person name="He Y."/>
            <person name="Liu Y."/>
            <person name="Wang X."/>
            <person name="Xiang C."/>
            <person name="Varshney R.K."/>
            <person name="Ding H."/>
            <person name="Gao S."/>
            <person name="Zong X."/>
        </authorList>
    </citation>
    <scope>NUCLEOTIDE SEQUENCE [LARGE SCALE GENOMIC DNA]</scope>
    <source>
        <strain evidence="2 3">cv. Zhongwan 6</strain>
    </source>
</reference>
<feature type="region of interest" description="Disordered" evidence="1">
    <location>
        <begin position="40"/>
        <end position="71"/>
    </location>
</feature>
<dbReference type="Gramene" id="Psat07G0221700-T1">
    <property type="protein sequence ID" value="KAI5385530.1"/>
    <property type="gene ID" value="KIW84_072217"/>
</dbReference>
<feature type="region of interest" description="Disordered" evidence="1">
    <location>
        <begin position="189"/>
        <end position="244"/>
    </location>
</feature>
<accession>A0A9D4VKN9</accession>
<feature type="compositionally biased region" description="Basic and acidic residues" evidence="1">
    <location>
        <begin position="120"/>
        <end position="135"/>
    </location>
</feature>
<comment type="caution">
    <text evidence="2">The sequence shown here is derived from an EMBL/GenBank/DDBJ whole genome shotgun (WGS) entry which is preliminary data.</text>
</comment>
<name>A0A9D4VKN9_PEA</name>
<evidence type="ECO:0000313" key="2">
    <source>
        <dbReference type="EMBL" id="KAI5385530.1"/>
    </source>
</evidence>
<evidence type="ECO:0000256" key="1">
    <source>
        <dbReference type="SAM" id="MobiDB-lite"/>
    </source>
</evidence>
<feature type="compositionally biased region" description="Acidic residues" evidence="1">
    <location>
        <begin position="290"/>
        <end position="313"/>
    </location>
</feature>
<dbReference type="Proteomes" id="UP001058974">
    <property type="component" value="Chromosome 7"/>
</dbReference>
<feature type="region of interest" description="Disordered" evidence="1">
    <location>
        <begin position="107"/>
        <end position="136"/>
    </location>
</feature>
<protein>
    <submittedName>
        <fullName evidence="2">Uncharacterized protein</fullName>
    </submittedName>
</protein>
<sequence length="325" mass="36157">MRVPSETSGSSLPTSRANTPFQIINLVDLVFDVSPLSMVHPPSQKKATPSVSKNFKTSGSDLRNPSMHVDGSEKAMELERSATDKELGKFVASLLKEVNSDVFPDVQTSLAKDPSPDNVSSRKFEESVPEHATRERRSKKKLEVVFNVEELTSDEEPLTKIATPSIAKRLQKHKGKTVVFEDSSSRELKRKVDRLKVTPSRSSIEKSPVGPTRSWSKGVTPTRKREVVSSRAPGPSTSKKSVIGQLKETCKELEDSIRSRTATKIKLETLMKDMMEEEKKEVVKSGDVNEGTDDEDYAGEYDAYEEKEDEGEEYATTNSDSQEDI</sequence>
<keyword evidence="3" id="KW-1185">Reference proteome</keyword>
<organism evidence="2 3">
    <name type="scientific">Pisum sativum</name>
    <name type="common">Garden pea</name>
    <name type="synonym">Lathyrus oleraceus</name>
    <dbReference type="NCBI Taxonomy" id="3888"/>
    <lineage>
        <taxon>Eukaryota</taxon>
        <taxon>Viridiplantae</taxon>
        <taxon>Streptophyta</taxon>
        <taxon>Embryophyta</taxon>
        <taxon>Tracheophyta</taxon>
        <taxon>Spermatophyta</taxon>
        <taxon>Magnoliopsida</taxon>
        <taxon>eudicotyledons</taxon>
        <taxon>Gunneridae</taxon>
        <taxon>Pentapetalae</taxon>
        <taxon>rosids</taxon>
        <taxon>fabids</taxon>
        <taxon>Fabales</taxon>
        <taxon>Fabaceae</taxon>
        <taxon>Papilionoideae</taxon>
        <taxon>50 kb inversion clade</taxon>
        <taxon>NPAAA clade</taxon>
        <taxon>Hologalegina</taxon>
        <taxon>IRL clade</taxon>
        <taxon>Fabeae</taxon>
        <taxon>Lathyrus</taxon>
    </lineage>
</organism>
<proteinExistence type="predicted"/>